<dbReference type="InterPro" id="IPR036909">
    <property type="entry name" value="Cyt_c-like_dom_sf"/>
</dbReference>
<evidence type="ECO:0000256" key="1">
    <source>
        <dbReference type="ARBA" id="ARBA00022617"/>
    </source>
</evidence>
<dbReference type="PANTHER" id="PTHR47197:SF3">
    <property type="entry name" value="DIHYDRO-HEME D1 DEHYDROGENASE"/>
    <property type="match status" value="1"/>
</dbReference>
<dbReference type="InterPro" id="IPR004852">
    <property type="entry name" value="Di-haem_cyt_c_peroxidsae"/>
</dbReference>
<dbReference type="PANTHER" id="PTHR47197">
    <property type="entry name" value="PROTEIN NIRF"/>
    <property type="match status" value="1"/>
</dbReference>
<dbReference type="AlphaFoldDB" id="A0A2S8GGU7"/>
<dbReference type="SUPFAM" id="SSF50974">
    <property type="entry name" value="Nitrous oxide reductase, N-terminal domain"/>
    <property type="match status" value="1"/>
</dbReference>
<dbReference type="GO" id="GO:0020037">
    <property type="term" value="F:heme binding"/>
    <property type="evidence" value="ECO:0007669"/>
    <property type="project" value="InterPro"/>
</dbReference>
<evidence type="ECO:0000256" key="4">
    <source>
        <dbReference type="PROSITE-ProRule" id="PRU00433"/>
    </source>
</evidence>
<reference evidence="6 7" key="1">
    <citation type="submission" date="2018-02" db="EMBL/GenBank/DDBJ databases">
        <title>Comparative genomes isolates from brazilian mangrove.</title>
        <authorList>
            <person name="Araujo J.E."/>
            <person name="Taketani R.G."/>
            <person name="Silva M.C.P."/>
            <person name="Loureco M.V."/>
            <person name="Andreote F.D."/>
        </authorList>
    </citation>
    <scope>NUCLEOTIDE SEQUENCE [LARGE SCALE GENOMIC DNA]</scope>
    <source>
        <strain evidence="6 7">Nap-Phe MGV</strain>
    </source>
</reference>
<dbReference type="GO" id="GO:0016491">
    <property type="term" value="F:oxidoreductase activity"/>
    <property type="evidence" value="ECO:0007669"/>
    <property type="project" value="InterPro"/>
</dbReference>
<feature type="domain" description="Cytochrome c" evidence="5">
    <location>
        <begin position="540"/>
        <end position="641"/>
    </location>
</feature>
<dbReference type="Gene3D" id="2.130.10.10">
    <property type="entry name" value="YVTN repeat-like/Quinoprotein amine dehydrogenase"/>
    <property type="match status" value="2"/>
</dbReference>
<keyword evidence="3 4" id="KW-0408">Iron</keyword>
<dbReference type="Proteomes" id="UP000237819">
    <property type="component" value="Unassembled WGS sequence"/>
</dbReference>
<proteinExistence type="predicted"/>
<organism evidence="6 7">
    <name type="scientific">Blastopirellula marina</name>
    <dbReference type="NCBI Taxonomy" id="124"/>
    <lineage>
        <taxon>Bacteria</taxon>
        <taxon>Pseudomonadati</taxon>
        <taxon>Planctomycetota</taxon>
        <taxon>Planctomycetia</taxon>
        <taxon>Pirellulales</taxon>
        <taxon>Pirellulaceae</taxon>
        <taxon>Blastopirellula</taxon>
    </lineage>
</organism>
<evidence type="ECO:0000313" key="7">
    <source>
        <dbReference type="Proteomes" id="UP000237819"/>
    </source>
</evidence>
<dbReference type="Gene3D" id="1.10.760.10">
    <property type="entry name" value="Cytochrome c-like domain"/>
    <property type="match status" value="2"/>
</dbReference>
<dbReference type="GO" id="GO:0046872">
    <property type="term" value="F:metal ion binding"/>
    <property type="evidence" value="ECO:0007669"/>
    <property type="project" value="UniProtKB-KW"/>
</dbReference>
<dbReference type="EMBL" id="PUHZ01000023">
    <property type="protein sequence ID" value="PQO43692.1"/>
    <property type="molecule type" value="Genomic_DNA"/>
</dbReference>
<evidence type="ECO:0000313" key="6">
    <source>
        <dbReference type="EMBL" id="PQO43692.1"/>
    </source>
</evidence>
<name>A0A2S8GGU7_9BACT</name>
<dbReference type="SUPFAM" id="SSF46626">
    <property type="entry name" value="Cytochrome c"/>
    <property type="match status" value="2"/>
</dbReference>
<dbReference type="Pfam" id="PF03150">
    <property type="entry name" value="CCP_MauG"/>
    <property type="match status" value="2"/>
</dbReference>
<feature type="domain" description="Cytochrome c" evidence="5">
    <location>
        <begin position="422"/>
        <end position="526"/>
    </location>
</feature>
<accession>A0A2S8GGU7</accession>
<dbReference type="InterPro" id="IPR051200">
    <property type="entry name" value="Host-pathogen_enzymatic-act"/>
</dbReference>
<dbReference type="InterPro" id="IPR009056">
    <property type="entry name" value="Cyt_c-like_dom"/>
</dbReference>
<keyword evidence="1 4" id="KW-0349">Heme</keyword>
<dbReference type="GO" id="GO:0009055">
    <property type="term" value="F:electron transfer activity"/>
    <property type="evidence" value="ECO:0007669"/>
    <property type="project" value="InterPro"/>
</dbReference>
<dbReference type="InterPro" id="IPR011045">
    <property type="entry name" value="N2O_reductase_N"/>
</dbReference>
<evidence type="ECO:0000259" key="5">
    <source>
        <dbReference type="PROSITE" id="PS51007"/>
    </source>
</evidence>
<keyword evidence="2 4" id="KW-0479">Metal-binding</keyword>
<dbReference type="InterPro" id="IPR015943">
    <property type="entry name" value="WD40/YVTN_repeat-like_dom_sf"/>
</dbReference>
<evidence type="ECO:0000256" key="3">
    <source>
        <dbReference type="ARBA" id="ARBA00023004"/>
    </source>
</evidence>
<gene>
    <name evidence="6" type="ORF">C5Y93_23960</name>
</gene>
<dbReference type="PROSITE" id="PS51007">
    <property type="entry name" value="CYTC"/>
    <property type="match status" value="2"/>
</dbReference>
<evidence type="ECO:0000256" key="2">
    <source>
        <dbReference type="ARBA" id="ARBA00022723"/>
    </source>
</evidence>
<comment type="caution">
    <text evidence="6">The sequence shown here is derived from an EMBL/GenBank/DDBJ whole genome shotgun (WGS) entry which is preliminary data.</text>
</comment>
<sequence>MRNAPPDRYELTQLTQAASQKGEENQRMRDRWQAVTIGTSFPPVSPATWLMVRSSVICTLLLLLAGSFASGQSLSDYRSPVDVALSPQADWLLVANQTAGTVSLIDLASGQPVDDLAVGPRPSYVQLCPDGQTALVSVTDAGQIVKVKVDGGKLKKIAAIDVGFDPHGVAVMRDGTRAFVALPSGHAVGVVDLVQNRLIEHSYPGKLPRYLALTPDDARLAVGLSGDGEIAVMETVGNSTLYTTRIKGLNVGHMTTSADGKQVYFPWLHYGENIPSPDNIRRGWVLGNRLGRVNLVEDQLDEVLSLDTEGNAVSDAFGLDLTPDESHVVISASGTHELLVLRLTDLKMYTVGSTEHIDQELIDDSDRFARIPVGGRPMGLEVTPDGQSVYVANYLLDAVQEIDLKTRTVKRTIPLGAPVEVSLARQGEALFYDGDKSFDRWYSCHSCHYDGGSNAEIFDTRNDRTVGTYKTAPVLWNVSRTSPWTWHGWQEDLRSAMQTSFTETMQGKKLRNEEVDALIAYFDQLQPPANPHARDHADSAAVARGKAIFYSDKAACGSCHSGEHLTDGQSHDVGTGHKRDRYDGYNTPSLLGVYSKTRLMHHGRARTLEEVLTEYHAPQDVAGEELSEQETRDLVEYLKTL</sequence>
<protein>
    <recommendedName>
        <fullName evidence="5">Cytochrome c domain-containing protein</fullName>
    </recommendedName>
</protein>